<dbReference type="HOGENOM" id="CLU_159422_0_0_1"/>
<protein>
    <submittedName>
        <fullName evidence="1">Uncharacterized protein</fullName>
    </submittedName>
</protein>
<gene>
    <name evidence="1" type="ORF">HCDG_08837</name>
</gene>
<organism evidence="1 2">
    <name type="scientific">Ajellomyces capsulatus (strain H143)</name>
    <name type="common">Darling's disease fungus</name>
    <name type="synonym">Histoplasma capsulatum</name>
    <dbReference type="NCBI Taxonomy" id="544712"/>
    <lineage>
        <taxon>Eukaryota</taxon>
        <taxon>Fungi</taxon>
        <taxon>Dikarya</taxon>
        <taxon>Ascomycota</taxon>
        <taxon>Pezizomycotina</taxon>
        <taxon>Eurotiomycetes</taxon>
        <taxon>Eurotiomycetidae</taxon>
        <taxon>Onygenales</taxon>
        <taxon>Ajellomycetaceae</taxon>
        <taxon>Histoplasma</taxon>
    </lineage>
</organism>
<proteinExistence type="predicted"/>
<name>C6HR15_AJECH</name>
<reference evidence="2" key="1">
    <citation type="submission" date="2009-05" db="EMBL/GenBank/DDBJ databases">
        <title>The genome sequence of Ajellomyces capsulatus strain H143.</title>
        <authorList>
            <person name="Champion M."/>
            <person name="Cuomo C.A."/>
            <person name="Ma L.-J."/>
            <person name="Henn M.R."/>
            <person name="Sil A."/>
            <person name="Goldman B."/>
            <person name="Young S.K."/>
            <person name="Kodira C.D."/>
            <person name="Zeng Q."/>
            <person name="Koehrsen M."/>
            <person name="Alvarado L."/>
            <person name="Berlin A.M."/>
            <person name="Borenstein D."/>
            <person name="Chen Z."/>
            <person name="Engels R."/>
            <person name="Freedman E."/>
            <person name="Gellesch M."/>
            <person name="Goldberg J."/>
            <person name="Griggs A."/>
            <person name="Gujja S."/>
            <person name="Heiman D.I."/>
            <person name="Hepburn T.A."/>
            <person name="Howarth C."/>
            <person name="Jen D."/>
            <person name="Larson L."/>
            <person name="Lewis B."/>
            <person name="Mehta T."/>
            <person name="Park D."/>
            <person name="Pearson M."/>
            <person name="Roberts A."/>
            <person name="Saif S."/>
            <person name="Shea T.D."/>
            <person name="Shenoy N."/>
            <person name="Sisk P."/>
            <person name="Stolte C."/>
            <person name="Sykes S."/>
            <person name="Walk T."/>
            <person name="White J."/>
            <person name="Yandava C."/>
            <person name="Klein B."/>
            <person name="McEwen J.G."/>
            <person name="Puccia R."/>
            <person name="Goldman G.H."/>
            <person name="Felipe M.S."/>
            <person name="Nino-Vega G."/>
            <person name="San-Blas G."/>
            <person name="Taylor J.W."/>
            <person name="Mendoza L."/>
            <person name="Galagan J.E."/>
            <person name="Nusbaum C."/>
            <person name="Birren B.W."/>
        </authorList>
    </citation>
    <scope>NUCLEOTIDE SEQUENCE [LARGE SCALE GENOMIC DNA]</scope>
    <source>
        <strain evidence="2">H143</strain>
    </source>
</reference>
<evidence type="ECO:0000313" key="1">
    <source>
        <dbReference type="EMBL" id="EER37386.1"/>
    </source>
</evidence>
<accession>C6HR15</accession>
<dbReference type="Proteomes" id="UP000002624">
    <property type="component" value="Unassembled WGS sequence"/>
</dbReference>
<dbReference type="AlphaFoldDB" id="C6HR15"/>
<dbReference type="VEuPathDB" id="FungiDB:HCDG_08837"/>
<sequence>MSCTCYVCYCTEARAENAPFVLSLDLHGCITTCCIPHTAYRMPNTTPYLLQPAPSRKDIPRVEDMDMDQITFDIGRVKDTGSKWGQLGLMGLMGGNKSELIDTFDGKGSVGFVELKRTTGRQVWLQRQKK</sequence>
<evidence type="ECO:0000313" key="2">
    <source>
        <dbReference type="Proteomes" id="UP000002624"/>
    </source>
</evidence>
<dbReference type="EMBL" id="GG692435">
    <property type="protein sequence ID" value="EER37386.1"/>
    <property type="molecule type" value="Genomic_DNA"/>
</dbReference>